<sequence length="224" mass="24842">MTTSENLEHLLEILRDYEPIVSSRLIRCGWMPRCNRSSYAYDLPEDHEHPRVPWDLRRPGGPDGHADCMIVRPDAPHWGYGITLEGYLPARPAFTRWPSFTRGPSFSRRSALPISPVDVGYLAEILLHGSRFMNFRRQGSSLGTITHNSPRWSWLTVSAIHAVPPIGAISTISTISSVDAISTVGAVSAIPAVSSGNPRISLVLVVSSFTQKRDMASYVKRTHP</sequence>
<dbReference type="EMBL" id="QJNS01000023">
    <property type="protein sequence ID" value="RYO92918.1"/>
    <property type="molecule type" value="Genomic_DNA"/>
</dbReference>
<name>A0ABY0HGI1_9PEZI</name>
<gene>
    <name evidence="1" type="ORF">DL762_001409</name>
</gene>
<comment type="caution">
    <text evidence="1">The sequence shown here is derived from an EMBL/GenBank/DDBJ whole genome shotgun (WGS) entry which is preliminary data.</text>
</comment>
<accession>A0ABY0HGI1</accession>
<proteinExistence type="predicted"/>
<protein>
    <submittedName>
        <fullName evidence="1">Uncharacterized protein</fullName>
    </submittedName>
</protein>
<evidence type="ECO:0000313" key="2">
    <source>
        <dbReference type="Proteomes" id="UP000294003"/>
    </source>
</evidence>
<organism evidence="1 2">
    <name type="scientific">Monosporascus cannonballus</name>
    <dbReference type="NCBI Taxonomy" id="155416"/>
    <lineage>
        <taxon>Eukaryota</taxon>
        <taxon>Fungi</taxon>
        <taxon>Dikarya</taxon>
        <taxon>Ascomycota</taxon>
        <taxon>Pezizomycotina</taxon>
        <taxon>Sordariomycetes</taxon>
        <taxon>Xylariomycetidae</taxon>
        <taxon>Xylariales</taxon>
        <taxon>Xylariales incertae sedis</taxon>
        <taxon>Monosporascus</taxon>
    </lineage>
</organism>
<evidence type="ECO:0000313" key="1">
    <source>
        <dbReference type="EMBL" id="RYO92918.1"/>
    </source>
</evidence>
<reference evidence="1 2" key="1">
    <citation type="submission" date="2018-06" db="EMBL/GenBank/DDBJ databases">
        <title>Complete Genomes of Monosporascus.</title>
        <authorList>
            <person name="Robinson A.J."/>
            <person name="Natvig D.O."/>
        </authorList>
    </citation>
    <scope>NUCLEOTIDE SEQUENCE [LARGE SCALE GENOMIC DNA]</scope>
    <source>
        <strain evidence="1 2">CBS 609.92</strain>
    </source>
</reference>
<dbReference type="Proteomes" id="UP000294003">
    <property type="component" value="Unassembled WGS sequence"/>
</dbReference>
<keyword evidence="2" id="KW-1185">Reference proteome</keyword>